<keyword evidence="3" id="KW-1003">Cell membrane</keyword>
<sequence length="263" mass="26918">MRLFLLLLLPLLLLSAVQIGAAAAAKAPAAAPAASNLTDLMSRKGCRTFADLLLSTGDAAKTFQDSVAGGLSVFCPADQAMKAFLPTFKNLSADDKLSLLLYHAVPVYYSADSLKTNNGVMNTLATDGTAKNYNFTLQNDGEHVAIQPTAAPATPARITATILDRDPLAVYVVDEVLQPREIFKPVAAPAPAPAPATAAAAPKKAKHGGKHESPPAPVPAGPDAAPADQKVADQNAAHRVPSGRWLTAAAAAALAAAAFAVAA</sequence>
<dbReference type="PROSITE" id="PS50213">
    <property type="entry name" value="FAS1"/>
    <property type="match status" value="1"/>
</dbReference>
<evidence type="ECO:0000256" key="2">
    <source>
        <dbReference type="ARBA" id="ARBA00007843"/>
    </source>
</evidence>
<evidence type="ECO:0000256" key="4">
    <source>
        <dbReference type="ARBA" id="ARBA00022622"/>
    </source>
</evidence>
<feature type="domain" description="FAS1" evidence="10">
    <location>
        <begin position="33"/>
        <end position="177"/>
    </location>
</feature>
<accession>A0A199UMJ9</accession>
<evidence type="ECO:0000313" key="11">
    <source>
        <dbReference type="EMBL" id="OAY65825.1"/>
    </source>
</evidence>
<dbReference type="EMBL" id="LSRQ01006666">
    <property type="protein sequence ID" value="OAY65825.1"/>
    <property type="molecule type" value="Genomic_DNA"/>
</dbReference>
<keyword evidence="6" id="KW-0472">Membrane</keyword>
<dbReference type="InterPro" id="IPR000782">
    <property type="entry name" value="FAS1_domain"/>
</dbReference>
<dbReference type="Proteomes" id="UP000092600">
    <property type="component" value="Unassembled WGS sequence"/>
</dbReference>
<evidence type="ECO:0000256" key="5">
    <source>
        <dbReference type="ARBA" id="ARBA00022729"/>
    </source>
</evidence>
<comment type="function">
    <text evidence="7">May be a cell surface adhesion protein.</text>
</comment>
<dbReference type="Gene3D" id="2.30.180.10">
    <property type="entry name" value="FAS1 domain"/>
    <property type="match status" value="1"/>
</dbReference>
<dbReference type="PANTHER" id="PTHR32077">
    <property type="entry name" value="FASCICLIN-LIKE ARABINOGALACTAN PROTEIN"/>
    <property type="match status" value="1"/>
</dbReference>
<dbReference type="PANTHER" id="PTHR32077:SF83">
    <property type="entry name" value="OS06G0285100 PROTEIN"/>
    <property type="match status" value="1"/>
</dbReference>
<keyword evidence="4" id="KW-0336">GPI-anchor</keyword>
<dbReference type="AlphaFoldDB" id="A0A199UMJ9"/>
<dbReference type="GO" id="GO:0005886">
    <property type="term" value="C:plasma membrane"/>
    <property type="evidence" value="ECO:0007669"/>
    <property type="project" value="UniProtKB-SubCell"/>
</dbReference>
<evidence type="ECO:0000256" key="6">
    <source>
        <dbReference type="ARBA" id="ARBA00023136"/>
    </source>
</evidence>
<keyword evidence="4" id="KW-0325">Glycoprotein</keyword>
<organism evidence="11 12">
    <name type="scientific">Ananas comosus</name>
    <name type="common">Pineapple</name>
    <name type="synonym">Ananas ananas</name>
    <dbReference type="NCBI Taxonomy" id="4615"/>
    <lineage>
        <taxon>Eukaryota</taxon>
        <taxon>Viridiplantae</taxon>
        <taxon>Streptophyta</taxon>
        <taxon>Embryophyta</taxon>
        <taxon>Tracheophyta</taxon>
        <taxon>Spermatophyta</taxon>
        <taxon>Magnoliopsida</taxon>
        <taxon>Liliopsida</taxon>
        <taxon>Poales</taxon>
        <taxon>Bromeliaceae</taxon>
        <taxon>Bromelioideae</taxon>
        <taxon>Ananas</taxon>
    </lineage>
</organism>
<dbReference type="GO" id="GO:0009834">
    <property type="term" value="P:plant-type secondary cell wall biogenesis"/>
    <property type="evidence" value="ECO:0007669"/>
    <property type="project" value="TreeGrafter"/>
</dbReference>
<dbReference type="SMART" id="SM00554">
    <property type="entry name" value="FAS1"/>
    <property type="match status" value="1"/>
</dbReference>
<name>A0A199UMJ9_ANACO</name>
<feature type="signal peptide" evidence="9">
    <location>
        <begin position="1"/>
        <end position="16"/>
    </location>
</feature>
<gene>
    <name evidence="11" type="ORF">ACMD2_00853</name>
</gene>
<evidence type="ECO:0000256" key="8">
    <source>
        <dbReference type="SAM" id="MobiDB-lite"/>
    </source>
</evidence>
<dbReference type="InterPro" id="IPR036378">
    <property type="entry name" value="FAS1_dom_sf"/>
</dbReference>
<keyword evidence="5 9" id="KW-0732">Signal</keyword>
<dbReference type="FunFam" id="2.30.180.10:FF:000008">
    <property type="entry name" value="Fasciclin-like arabinogalactan protein 10"/>
    <property type="match status" value="1"/>
</dbReference>
<dbReference type="GO" id="GO:0098552">
    <property type="term" value="C:side of membrane"/>
    <property type="evidence" value="ECO:0007669"/>
    <property type="project" value="UniProtKB-KW"/>
</dbReference>
<dbReference type="Pfam" id="PF02469">
    <property type="entry name" value="Fasciclin"/>
    <property type="match status" value="1"/>
</dbReference>
<protein>
    <submittedName>
        <fullName evidence="11">Fasciclin-like arabinogalactan protein 2</fullName>
    </submittedName>
</protein>
<evidence type="ECO:0000256" key="3">
    <source>
        <dbReference type="ARBA" id="ARBA00022475"/>
    </source>
</evidence>
<dbReference type="SUPFAM" id="SSF82153">
    <property type="entry name" value="FAS1 domain"/>
    <property type="match status" value="1"/>
</dbReference>
<comment type="subcellular location">
    <subcellularLocation>
        <location evidence="1">Cell membrane</location>
        <topology evidence="1">Lipid-anchor</topology>
        <topology evidence="1">GPI-anchor</topology>
    </subcellularLocation>
</comment>
<keyword evidence="4" id="KW-0449">Lipoprotein</keyword>
<evidence type="ECO:0000259" key="10">
    <source>
        <dbReference type="PROSITE" id="PS50213"/>
    </source>
</evidence>
<comment type="similarity">
    <text evidence="2">Belongs to the fasciclin-like AGP family.</text>
</comment>
<feature type="chain" id="PRO_5008285324" evidence="9">
    <location>
        <begin position="17"/>
        <end position="263"/>
    </location>
</feature>
<dbReference type="InterPro" id="IPR045003">
    <property type="entry name" value="FLA_A"/>
</dbReference>
<evidence type="ECO:0000256" key="1">
    <source>
        <dbReference type="ARBA" id="ARBA00004609"/>
    </source>
</evidence>
<proteinExistence type="inferred from homology"/>
<reference evidence="11 12" key="1">
    <citation type="journal article" date="2016" name="DNA Res.">
        <title>The draft genome of MD-2 pineapple using hybrid error correction of long reads.</title>
        <authorList>
            <person name="Redwan R.M."/>
            <person name="Saidin A."/>
            <person name="Kumar S.V."/>
        </authorList>
    </citation>
    <scope>NUCLEOTIDE SEQUENCE [LARGE SCALE GENOMIC DNA]</scope>
    <source>
        <strain evidence="12">cv. MD2</strain>
        <tissue evidence="11">Leaf</tissue>
    </source>
</reference>
<evidence type="ECO:0000256" key="9">
    <source>
        <dbReference type="SAM" id="SignalP"/>
    </source>
</evidence>
<dbReference type="STRING" id="4615.A0A199UMJ9"/>
<comment type="caution">
    <text evidence="11">The sequence shown here is derived from an EMBL/GenBank/DDBJ whole genome shotgun (WGS) entry which is preliminary data.</text>
</comment>
<evidence type="ECO:0000313" key="12">
    <source>
        <dbReference type="Proteomes" id="UP000092600"/>
    </source>
</evidence>
<feature type="region of interest" description="Disordered" evidence="8">
    <location>
        <begin position="188"/>
        <end position="240"/>
    </location>
</feature>
<evidence type="ECO:0000256" key="7">
    <source>
        <dbReference type="ARBA" id="ARBA00024686"/>
    </source>
</evidence>